<dbReference type="InterPro" id="IPR035513">
    <property type="entry name" value="Invertase/methylesterase_inhib"/>
</dbReference>
<dbReference type="STRING" id="3988.B9SGW4"/>
<dbReference type="Proteomes" id="UP000008311">
    <property type="component" value="Unassembled WGS sequence"/>
</dbReference>
<comment type="similarity">
    <text evidence="3">Belongs to the PMEI family.</text>
</comment>
<name>B9SGW4_RICCO</name>
<feature type="domain" description="Pectinesterase inhibitor" evidence="5">
    <location>
        <begin position="25"/>
        <end position="167"/>
    </location>
</feature>
<dbReference type="NCBIfam" id="TIGR01614">
    <property type="entry name" value="PME_inhib"/>
    <property type="match status" value="1"/>
</dbReference>
<dbReference type="OrthoDB" id="1899876at2759"/>
<dbReference type="EMBL" id="EQ973955">
    <property type="protein sequence ID" value="EEF37199.1"/>
    <property type="molecule type" value="Genomic_DNA"/>
</dbReference>
<dbReference type="InParanoid" id="B9SGW4"/>
<proteinExistence type="inferred from homology"/>
<sequence length="175" mass="19108">MAQSSHSFFLISLLLLILHSDAAGATTKLVDKVCQQTSSYSFCVNSLYSDSRTPDADEYTLAFISVGLAYANATSTRDHISELLKNHHDHYQQPLQRCVRNYNKAISLLAMADNDLNSETFFELADLANQASRAATDCDAAFKGIPSPPLANRNSDLKALCQICGILGKLFTGLL</sequence>
<dbReference type="SUPFAM" id="SSF101148">
    <property type="entry name" value="Plant invertase/pectin methylesterase inhibitor"/>
    <property type="match status" value="1"/>
</dbReference>
<evidence type="ECO:0000256" key="4">
    <source>
        <dbReference type="SAM" id="SignalP"/>
    </source>
</evidence>
<dbReference type="InterPro" id="IPR006501">
    <property type="entry name" value="Pectinesterase_inhib_dom"/>
</dbReference>
<dbReference type="PANTHER" id="PTHR35357">
    <property type="entry name" value="OS02G0537100 PROTEIN"/>
    <property type="match status" value="1"/>
</dbReference>
<accession>B9SGW4</accession>
<dbReference type="FunFam" id="1.20.140.40:FF:000008">
    <property type="entry name" value="Invertase/pectin methylesterase inhibitor family protein"/>
    <property type="match status" value="1"/>
</dbReference>
<dbReference type="PANTHER" id="PTHR35357:SF8">
    <property type="entry name" value="OS01G0111000 PROTEIN"/>
    <property type="match status" value="1"/>
</dbReference>
<dbReference type="eggNOG" id="ENOG502S1QM">
    <property type="taxonomic scope" value="Eukaryota"/>
</dbReference>
<feature type="signal peptide" evidence="4">
    <location>
        <begin position="1"/>
        <end position="24"/>
    </location>
</feature>
<feature type="chain" id="PRO_5002891440" evidence="4">
    <location>
        <begin position="25"/>
        <end position="175"/>
    </location>
</feature>
<evidence type="ECO:0000256" key="3">
    <source>
        <dbReference type="ARBA" id="ARBA00038471"/>
    </source>
</evidence>
<evidence type="ECO:0000313" key="6">
    <source>
        <dbReference type="EMBL" id="EEF37199.1"/>
    </source>
</evidence>
<keyword evidence="7" id="KW-1185">Reference proteome</keyword>
<dbReference type="GO" id="GO:0046910">
    <property type="term" value="F:pectinesterase inhibitor activity"/>
    <property type="evidence" value="ECO:0007669"/>
    <property type="project" value="UniProtKB-ARBA"/>
</dbReference>
<evidence type="ECO:0000256" key="2">
    <source>
        <dbReference type="ARBA" id="ARBA00023157"/>
    </source>
</evidence>
<evidence type="ECO:0000256" key="1">
    <source>
        <dbReference type="ARBA" id="ARBA00022729"/>
    </source>
</evidence>
<evidence type="ECO:0000259" key="5">
    <source>
        <dbReference type="SMART" id="SM00856"/>
    </source>
</evidence>
<dbReference type="KEGG" id="rcu:8283326"/>
<gene>
    <name evidence="6" type="ORF">RCOM_0820430</name>
</gene>
<evidence type="ECO:0000313" key="7">
    <source>
        <dbReference type="Proteomes" id="UP000008311"/>
    </source>
</evidence>
<dbReference type="SMART" id="SM00856">
    <property type="entry name" value="PMEI"/>
    <property type="match status" value="1"/>
</dbReference>
<reference evidence="7" key="1">
    <citation type="journal article" date="2010" name="Nat. Biotechnol.">
        <title>Draft genome sequence of the oilseed species Ricinus communis.</title>
        <authorList>
            <person name="Chan A.P."/>
            <person name="Crabtree J."/>
            <person name="Zhao Q."/>
            <person name="Lorenzi H."/>
            <person name="Orvis J."/>
            <person name="Puiu D."/>
            <person name="Melake-Berhan A."/>
            <person name="Jones K.M."/>
            <person name="Redman J."/>
            <person name="Chen G."/>
            <person name="Cahoon E.B."/>
            <person name="Gedil M."/>
            <person name="Stanke M."/>
            <person name="Haas B.J."/>
            <person name="Wortman J.R."/>
            <person name="Fraser-Liggett C.M."/>
            <person name="Ravel J."/>
            <person name="Rabinowicz P.D."/>
        </authorList>
    </citation>
    <scope>NUCLEOTIDE SEQUENCE [LARGE SCALE GENOMIC DNA]</scope>
    <source>
        <strain evidence="7">cv. Hale</strain>
    </source>
</reference>
<dbReference type="AlphaFoldDB" id="B9SGW4"/>
<dbReference type="Gene3D" id="1.20.140.40">
    <property type="entry name" value="Invertase/pectin methylesterase inhibitor family protein"/>
    <property type="match status" value="1"/>
</dbReference>
<dbReference type="CDD" id="cd14859">
    <property type="entry name" value="PMEI_like"/>
    <property type="match status" value="1"/>
</dbReference>
<dbReference type="Pfam" id="PF04043">
    <property type="entry name" value="PMEI"/>
    <property type="match status" value="1"/>
</dbReference>
<protein>
    <submittedName>
        <fullName evidence="6">Pectinesterase inhibitor, putative</fullName>
    </submittedName>
</protein>
<organism evidence="6 7">
    <name type="scientific">Ricinus communis</name>
    <name type="common">Castor bean</name>
    <dbReference type="NCBI Taxonomy" id="3988"/>
    <lineage>
        <taxon>Eukaryota</taxon>
        <taxon>Viridiplantae</taxon>
        <taxon>Streptophyta</taxon>
        <taxon>Embryophyta</taxon>
        <taxon>Tracheophyta</taxon>
        <taxon>Spermatophyta</taxon>
        <taxon>Magnoliopsida</taxon>
        <taxon>eudicotyledons</taxon>
        <taxon>Gunneridae</taxon>
        <taxon>Pentapetalae</taxon>
        <taxon>rosids</taxon>
        <taxon>fabids</taxon>
        <taxon>Malpighiales</taxon>
        <taxon>Euphorbiaceae</taxon>
        <taxon>Acalyphoideae</taxon>
        <taxon>Acalypheae</taxon>
        <taxon>Ricinus</taxon>
    </lineage>
</organism>
<keyword evidence="1 4" id="KW-0732">Signal</keyword>
<keyword evidence="2" id="KW-1015">Disulfide bond</keyword>
<dbReference type="OMA" id="YHDYNKA"/>